<dbReference type="AlphaFoldDB" id="A0A2V4B1X3"/>
<proteinExistence type="inferred from homology"/>
<name>A0A2V4B1X3_9PSEU</name>
<dbReference type="Pfam" id="PF03780">
    <property type="entry name" value="Asp23"/>
    <property type="match status" value="1"/>
</dbReference>
<comment type="similarity">
    <text evidence="1">Belongs to the asp23 family.</text>
</comment>
<evidence type="ECO:0000313" key="3">
    <source>
        <dbReference type="Proteomes" id="UP000249915"/>
    </source>
</evidence>
<accession>A0A2V4B1X3</accession>
<dbReference type="EMBL" id="MASW01000002">
    <property type="protein sequence ID" value="PXY28204.1"/>
    <property type="molecule type" value="Genomic_DNA"/>
</dbReference>
<keyword evidence="3" id="KW-1185">Reference proteome</keyword>
<dbReference type="OrthoDB" id="3699309at2"/>
<organism evidence="2 3">
    <name type="scientific">Prauserella muralis</name>
    <dbReference type="NCBI Taxonomy" id="588067"/>
    <lineage>
        <taxon>Bacteria</taxon>
        <taxon>Bacillati</taxon>
        <taxon>Actinomycetota</taxon>
        <taxon>Actinomycetes</taxon>
        <taxon>Pseudonocardiales</taxon>
        <taxon>Pseudonocardiaceae</taxon>
        <taxon>Prauserella</taxon>
    </lineage>
</organism>
<reference evidence="2 3" key="1">
    <citation type="submission" date="2016-07" db="EMBL/GenBank/DDBJ databases">
        <title>Draft genome sequence of Prauserella muralis DSM 45305, isolated from a mould-covered wall in an indoor environment.</title>
        <authorList>
            <person name="Ruckert C."/>
            <person name="Albersmeier A."/>
            <person name="Jiang C.-L."/>
            <person name="Jiang Y."/>
            <person name="Kalinowski J."/>
            <person name="Schneider O."/>
            <person name="Winkler A."/>
            <person name="Zotchev S.B."/>
        </authorList>
    </citation>
    <scope>NUCLEOTIDE SEQUENCE [LARGE SCALE GENOMIC DNA]</scope>
    <source>
        <strain evidence="2 3">DSM 45305</strain>
    </source>
</reference>
<dbReference type="RefSeq" id="WP_112282211.1">
    <property type="nucleotide sequence ID" value="NZ_MASW01000002.1"/>
</dbReference>
<gene>
    <name evidence="2" type="ORF">BAY60_17920</name>
</gene>
<comment type="caution">
    <text evidence="2">The sequence shown here is derived from an EMBL/GenBank/DDBJ whole genome shotgun (WGS) entry which is preliminary data.</text>
</comment>
<evidence type="ECO:0000313" key="2">
    <source>
        <dbReference type="EMBL" id="PXY28204.1"/>
    </source>
</evidence>
<evidence type="ECO:0000256" key="1">
    <source>
        <dbReference type="ARBA" id="ARBA00005721"/>
    </source>
</evidence>
<sequence>MSTIDPGERGTLEIAHGVVRKVAERAAATVPGTAKAPAPPRIAGLGRGGNGAAVRVSGAGNDVDLALDLALHYPAPVRDVVDDVRSKVTGEVERITSYRVRALDVTVSALLPQSPSRVR</sequence>
<dbReference type="Proteomes" id="UP000249915">
    <property type="component" value="Unassembled WGS sequence"/>
</dbReference>
<protein>
    <submittedName>
        <fullName evidence="2">Uncharacterized protein</fullName>
    </submittedName>
</protein>
<dbReference type="InterPro" id="IPR005531">
    <property type="entry name" value="Asp23"/>
</dbReference>